<dbReference type="InterPro" id="IPR039874">
    <property type="entry name" value="WAPL"/>
</dbReference>
<feature type="compositionally biased region" description="Polar residues" evidence="1">
    <location>
        <begin position="732"/>
        <end position="749"/>
    </location>
</feature>
<reference evidence="2" key="1">
    <citation type="submission" date="2021-02" db="EMBL/GenBank/DDBJ databases">
        <authorList>
            <person name="Palmer J.M."/>
        </authorList>
    </citation>
    <scope>NUCLEOTIDE SEQUENCE</scope>
    <source>
        <strain evidence="2">SCRP734</strain>
    </source>
</reference>
<dbReference type="Proteomes" id="UP000694044">
    <property type="component" value="Unassembled WGS sequence"/>
</dbReference>
<feature type="region of interest" description="Disordered" evidence="1">
    <location>
        <begin position="714"/>
        <end position="758"/>
    </location>
</feature>
<proteinExistence type="predicted"/>
<comment type="caution">
    <text evidence="2">The sequence shown here is derived from an EMBL/GenBank/DDBJ whole genome shotgun (WGS) entry which is preliminary data.</text>
</comment>
<evidence type="ECO:0000313" key="2">
    <source>
        <dbReference type="EMBL" id="KAG7388029.1"/>
    </source>
</evidence>
<evidence type="ECO:0008006" key="4">
    <source>
        <dbReference type="Google" id="ProtNLM"/>
    </source>
</evidence>
<feature type="region of interest" description="Disordered" evidence="1">
    <location>
        <begin position="322"/>
        <end position="342"/>
    </location>
</feature>
<feature type="region of interest" description="Disordered" evidence="1">
    <location>
        <begin position="1001"/>
        <end position="1086"/>
    </location>
</feature>
<keyword evidence="3" id="KW-1185">Reference proteome</keyword>
<feature type="compositionally biased region" description="Polar residues" evidence="1">
    <location>
        <begin position="1015"/>
        <end position="1040"/>
    </location>
</feature>
<dbReference type="OrthoDB" id="78088at2759"/>
<dbReference type="PANTHER" id="PTHR22100">
    <property type="entry name" value="WINGS APART-LIKE PROTEIN HOMOLOG"/>
    <property type="match status" value="1"/>
</dbReference>
<protein>
    <recommendedName>
        <fullName evidence="4">Wings apart-like protein C-terminal domain-containing protein</fullName>
    </recommendedName>
</protein>
<feature type="region of interest" description="Disordered" evidence="1">
    <location>
        <begin position="1"/>
        <end position="47"/>
    </location>
</feature>
<evidence type="ECO:0000256" key="1">
    <source>
        <dbReference type="SAM" id="MobiDB-lite"/>
    </source>
</evidence>
<accession>A0A8T1W8J7</accession>
<feature type="compositionally biased region" description="Polar residues" evidence="1">
    <location>
        <begin position="820"/>
        <end position="834"/>
    </location>
</feature>
<name>A0A8T1W8J7_9STRA</name>
<organism evidence="2 3">
    <name type="scientific">Phytophthora pseudosyringae</name>
    <dbReference type="NCBI Taxonomy" id="221518"/>
    <lineage>
        <taxon>Eukaryota</taxon>
        <taxon>Sar</taxon>
        <taxon>Stramenopiles</taxon>
        <taxon>Oomycota</taxon>
        <taxon>Peronosporomycetes</taxon>
        <taxon>Peronosporales</taxon>
        <taxon>Peronosporaceae</taxon>
        <taxon>Phytophthora</taxon>
    </lineage>
</organism>
<feature type="region of interest" description="Disordered" evidence="1">
    <location>
        <begin position="798"/>
        <end position="839"/>
    </location>
</feature>
<dbReference type="EMBL" id="JAGDFM010000068">
    <property type="protein sequence ID" value="KAG7388029.1"/>
    <property type="molecule type" value="Genomic_DNA"/>
</dbReference>
<feature type="compositionally biased region" description="Polar residues" evidence="1">
    <location>
        <begin position="322"/>
        <end position="338"/>
    </location>
</feature>
<gene>
    <name evidence="2" type="ORF">PHYPSEUDO_013281</name>
</gene>
<dbReference type="PANTHER" id="PTHR22100:SF13">
    <property type="entry name" value="WINGS APART-LIKE PROTEIN HOMOLOG"/>
    <property type="match status" value="1"/>
</dbReference>
<feature type="region of interest" description="Disordered" evidence="1">
    <location>
        <begin position="879"/>
        <end position="903"/>
    </location>
</feature>
<sequence length="1086" mass="118871">MAPSSPRSVRPPRGPPCLVAPRSSPQDADASPDTPRSLPPGPDPLLSRLEAVDRDAARRKFALYGRQHAHVDHLSGADQDKTIVLQSTMLLQEDGLLAARLDDVTYLLDGLLEPATMQRGRLAQTRSVLELTQLLQDPQILQAVELSSQRRRIQSRVKELLVSKLGEAEGEASRVSLAVLVYFLSGSSEEYFDDTVLDAVVHALKQEVEKGEKIQEHGEMKRAVVADVVTQRAVTKKKKTCLTRKQPGKTGASAVEERKVSAARSTIAESTAQVLDDFCRMRLDELLNDHTEFYVDGELQISVVGTLCAALHNLLQVDGSSSNSSAGLTQRPQHQRSAQLGDAADDTFQRIRARKRQLLRNGGLDILMRGLAKQLSVLEVLLPSTHAKEVTVECAHSLHHVGMLLCVFDQVTFLTMDVQQYISKQRHFFGLLLKLTRLLSELSWGAHAPKRWEAEPMRVAQTVEVLLSGLRVLINLTHHSTEAASHVHALDGMQLLANAFSQLRCMATPPAIAEKHSPAQDKWEFDSSLLLLSVIVNSIEFSDENRDALARASLYQEESSRDNDAMTSQARLRACDLFMRFFLAKLQSYKHLIDVTEAQGANGAISIEEEGDDWNPEDVILGGCTSLLLGYLMKGSTANTAVILESLPDSSPRLLLRALGVFVALHSQIGALTPEVAKSVLNVEKVLKSCQGRQFIAEESGLLEEVTGVYERQHDVPINTSPATKSEETDVDLSSTMSIEDSAESQTRHVSPPLRPRSLKNVCSYLDDSDEDTVPHVQVQDNAAGSKANRRLGSHCQAFGMRSPTRTPLRSPGKKRTRENSAMKTPPVSQTSGKSPMRACRSSPFAVLPDGSLSSPVVARLLKRTRQLVDEFDAEFAKSTPSTPMKMNRRTENGTTATEKSPSPRIVLTTDVTCRYNGSDGLDLTQDIGKDNSTNVGTKGVVIDQEILSAGASKRRKKPTRDPDTSTKRAIVHQGSSFDFVSSNTSPSTSLCMKKSSVLLQTPTRAGPSPGLYRQSPSLNLTPTKSSPSTPMRMKTSSGLLRTPTRNDRPASVKESPTSASPHRRKAKTVRVPASTRASSIFDFTD</sequence>
<dbReference type="AlphaFoldDB" id="A0A8T1W8J7"/>
<evidence type="ECO:0000313" key="3">
    <source>
        <dbReference type="Proteomes" id="UP000694044"/>
    </source>
</evidence>